<keyword evidence="3" id="KW-0547">Nucleotide-binding</keyword>
<evidence type="ECO:0000256" key="5">
    <source>
        <dbReference type="ARBA" id="ARBA00022840"/>
    </source>
</evidence>
<evidence type="ECO:0000256" key="7">
    <source>
        <dbReference type="ARBA" id="ARBA00061090"/>
    </source>
</evidence>
<dbReference type="GO" id="GO:0034663">
    <property type="term" value="C:endoplasmic reticulum chaperone complex"/>
    <property type="evidence" value="ECO:0007669"/>
    <property type="project" value="TreeGrafter"/>
</dbReference>
<keyword evidence="2 9" id="KW-0732">Signal</keyword>
<dbReference type="Gene3D" id="2.60.34.10">
    <property type="entry name" value="Substrate Binding Domain Of DNAk, Chain A, domain 1"/>
    <property type="match status" value="1"/>
</dbReference>
<accession>I0YSY5</accession>
<keyword evidence="4" id="KW-0256">Endoplasmic reticulum</keyword>
<dbReference type="CDD" id="cd10230">
    <property type="entry name" value="ASKHA_NBD_HSP70_HYOU1"/>
    <property type="match status" value="1"/>
</dbReference>
<evidence type="ECO:0000256" key="2">
    <source>
        <dbReference type="ARBA" id="ARBA00022729"/>
    </source>
</evidence>
<dbReference type="GO" id="GO:0005788">
    <property type="term" value="C:endoplasmic reticulum lumen"/>
    <property type="evidence" value="ECO:0007669"/>
    <property type="project" value="UniProtKB-SubCell"/>
</dbReference>
<evidence type="ECO:0000256" key="6">
    <source>
        <dbReference type="ARBA" id="ARBA00023186"/>
    </source>
</evidence>
<gene>
    <name evidence="10" type="ORF">COCSUDRAFT_54009</name>
</gene>
<dbReference type="FunFam" id="3.90.640.10:FF:000004">
    <property type="entry name" value="Heat shock 70 kDa protein 4"/>
    <property type="match status" value="1"/>
</dbReference>
<proteinExistence type="inferred from homology"/>
<sequence>MERRIQAAPGRRRRDWVALVLCILQITAVCAGPLMAVDFGGEFIKVSVVKPGRTPISIVPNEMSKRRTSAQVAFVDGDRLLGEEAAALSVRYPDRVYARTRDLVGKLAASEAIGSLLADNHLPYTIVEDEQRKTVSLKTHTGELLSAEALVASILHYAQRITSAASEGAPVVDCVIVVPPFFGPAQRQGLIDAAQLAGLNVLALINSHAAAALQYGIERDFTNKTEWVVLYDMGATSTEAALVKFSSFTVKEFGKPKTHSQFEVKDVAWDEALGAEKLDLLLLDHFADEFQAKHGVDIRQFPKAVAKLKRQVKRTKEILSANSEAPISVEELHNGIDFRSRITREQFEGLAGDFFTRAAAPLEALMERSGLAVGDLQAVELLGGGSRVPAVQTALSRALGGRALDKHLDADEAVVLGAGLFAANLSTTFRLRKFGMADGATYPIQYQETEYKPKSLLPFMKRIPARRMVHLPEQAVDPLSFTLSYNSSYPLPSGIPSPVLAQYDVTGIKDVSAKHSEPAKLNLHVHADASGLIHIDKAEAVLDVMEEYTVKVPHIYLPSRLMTASLLITPSMSSHFSMEVGAGKGSAAAANETVAEKIEFEEVTKTRKKTLRLPLKLSGPGLSMPKMTPEQIKEGKRLMAQLAAKDGEKRDAAAAKNDLESYIIATGSTLDEPSIEQVTTEKQREAFRKALMEVEDWLYTDGEAEKAPVFRKKLGDLRASGDPMAFRAAEAEARPGAVAAAQGMLDMWRKAANLWRSQRPWMNATDIQALLDAADAYESWLNKDLKRQKKLKAHEDPVLKSADVDAKLDDVRKIFTKLKNKKQPKPPRPAAPANDTAAADDKIKSDPDQSQPAEEQVDQEVEVDSHEDVRLEEGAEGEKASKDEL</sequence>
<keyword evidence="6" id="KW-0143">Chaperone</keyword>
<evidence type="ECO:0000256" key="4">
    <source>
        <dbReference type="ARBA" id="ARBA00022824"/>
    </source>
</evidence>
<dbReference type="EMBL" id="AGSI01000012">
    <property type="protein sequence ID" value="EIE21504.1"/>
    <property type="molecule type" value="Genomic_DNA"/>
</dbReference>
<dbReference type="eggNOG" id="KOG0103">
    <property type="taxonomic scope" value="Eukaryota"/>
</dbReference>
<comment type="subcellular location">
    <subcellularLocation>
        <location evidence="1">Endoplasmic reticulum lumen</location>
    </subcellularLocation>
</comment>
<dbReference type="GO" id="GO:0005524">
    <property type="term" value="F:ATP binding"/>
    <property type="evidence" value="ECO:0007669"/>
    <property type="project" value="UniProtKB-KW"/>
</dbReference>
<dbReference type="PRINTS" id="PR00301">
    <property type="entry name" value="HEATSHOCK70"/>
</dbReference>
<dbReference type="PROSITE" id="PS01036">
    <property type="entry name" value="HSP70_3"/>
    <property type="match status" value="1"/>
</dbReference>
<dbReference type="Proteomes" id="UP000007264">
    <property type="component" value="Unassembled WGS sequence"/>
</dbReference>
<dbReference type="OrthoDB" id="10262720at2759"/>
<dbReference type="AlphaFoldDB" id="I0YSY5"/>
<dbReference type="Gene3D" id="3.90.640.10">
    <property type="entry name" value="Actin, Chain A, domain 4"/>
    <property type="match status" value="1"/>
</dbReference>
<name>I0YSY5_COCSC</name>
<dbReference type="RefSeq" id="XP_005646048.1">
    <property type="nucleotide sequence ID" value="XM_005645991.1"/>
</dbReference>
<dbReference type="PANTHER" id="PTHR45639">
    <property type="entry name" value="HSC70CB, ISOFORM G-RELATED"/>
    <property type="match status" value="1"/>
</dbReference>
<dbReference type="GO" id="GO:0140662">
    <property type="term" value="F:ATP-dependent protein folding chaperone"/>
    <property type="evidence" value="ECO:0007669"/>
    <property type="project" value="InterPro"/>
</dbReference>
<feature type="region of interest" description="Disordered" evidence="8">
    <location>
        <begin position="817"/>
        <end position="885"/>
    </location>
</feature>
<organism evidence="10 11">
    <name type="scientific">Coccomyxa subellipsoidea (strain C-169)</name>
    <name type="common">Green microalga</name>
    <dbReference type="NCBI Taxonomy" id="574566"/>
    <lineage>
        <taxon>Eukaryota</taxon>
        <taxon>Viridiplantae</taxon>
        <taxon>Chlorophyta</taxon>
        <taxon>core chlorophytes</taxon>
        <taxon>Trebouxiophyceae</taxon>
        <taxon>Trebouxiophyceae incertae sedis</taxon>
        <taxon>Coccomyxaceae</taxon>
        <taxon>Coccomyxa</taxon>
        <taxon>Coccomyxa subellipsoidea</taxon>
    </lineage>
</organism>
<comment type="similarity">
    <text evidence="7">Belongs to the heat shock protein 70 (TC 1.A.33) family. HSP110/SSE subfamily.</text>
</comment>
<reference evidence="10 11" key="1">
    <citation type="journal article" date="2012" name="Genome Biol.">
        <title>The genome of the polar eukaryotic microalga coccomyxa subellipsoidea reveals traits of cold adaptation.</title>
        <authorList>
            <person name="Blanc G."/>
            <person name="Agarkova I."/>
            <person name="Grimwood J."/>
            <person name="Kuo A."/>
            <person name="Brueggeman A."/>
            <person name="Dunigan D."/>
            <person name="Gurnon J."/>
            <person name="Ladunga I."/>
            <person name="Lindquist E."/>
            <person name="Lucas S."/>
            <person name="Pangilinan J."/>
            <person name="Proschold T."/>
            <person name="Salamov A."/>
            <person name="Schmutz J."/>
            <person name="Weeks D."/>
            <person name="Yamada T."/>
            <person name="Claverie J.M."/>
            <person name="Grigoriev I."/>
            <person name="Van Etten J."/>
            <person name="Lomsadze A."/>
            <person name="Borodovsky M."/>
        </authorList>
    </citation>
    <scope>NUCLEOTIDE SEQUENCE [LARGE SCALE GENOMIC DNA]</scope>
    <source>
        <strain evidence="10 11">C-169</strain>
    </source>
</reference>
<dbReference type="InterPro" id="IPR029047">
    <property type="entry name" value="HSP70_peptide-bd_sf"/>
</dbReference>
<keyword evidence="5" id="KW-0067">ATP-binding</keyword>
<dbReference type="InterPro" id="IPR013126">
    <property type="entry name" value="Hsp_70_fam"/>
</dbReference>
<dbReference type="Gene3D" id="3.30.420.40">
    <property type="match status" value="2"/>
</dbReference>
<dbReference type="InterPro" id="IPR043129">
    <property type="entry name" value="ATPase_NBD"/>
</dbReference>
<feature type="signal peptide" evidence="9">
    <location>
        <begin position="1"/>
        <end position="31"/>
    </location>
</feature>
<dbReference type="PANTHER" id="PTHR45639:SF3">
    <property type="entry name" value="HYPOXIA UP-REGULATED PROTEIN 1"/>
    <property type="match status" value="1"/>
</dbReference>
<evidence type="ECO:0000256" key="9">
    <source>
        <dbReference type="SAM" id="SignalP"/>
    </source>
</evidence>
<dbReference type="eggNOG" id="KOG0104">
    <property type="taxonomic scope" value="Eukaryota"/>
</dbReference>
<feature type="compositionally biased region" description="Basic and acidic residues" evidence="8">
    <location>
        <begin position="863"/>
        <end position="885"/>
    </location>
</feature>
<feature type="chain" id="PRO_5003637258" evidence="9">
    <location>
        <begin position="32"/>
        <end position="885"/>
    </location>
</feature>
<dbReference type="GO" id="GO:0030968">
    <property type="term" value="P:endoplasmic reticulum unfolded protein response"/>
    <property type="evidence" value="ECO:0007669"/>
    <property type="project" value="TreeGrafter"/>
</dbReference>
<dbReference type="Pfam" id="PF00012">
    <property type="entry name" value="HSP70"/>
    <property type="match status" value="1"/>
</dbReference>
<evidence type="ECO:0000256" key="3">
    <source>
        <dbReference type="ARBA" id="ARBA00022741"/>
    </source>
</evidence>
<protein>
    <submittedName>
        <fullName evidence="10">HSP70-domain-containing protein</fullName>
    </submittedName>
</protein>
<dbReference type="SUPFAM" id="SSF100934">
    <property type="entry name" value="Heat shock protein 70kD (HSP70), C-terminal subdomain"/>
    <property type="match status" value="1"/>
</dbReference>
<dbReference type="Gene3D" id="1.20.1270.10">
    <property type="match status" value="1"/>
</dbReference>
<dbReference type="InterPro" id="IPR029048">
    <property type="entry name" value="HSP70_C_sf"/>
</dbReference>
<evidence type="ECO:0000256" key="1">
    <source>
        <dbReference type="ARBA" id="ARBA00004319"/>
    </source>
</evidence>
<dbReference type="InterPro" id="IPR018181">
    <property type="entry name" value="Heat_shock_70_CS"/>
</dbReference>
<evidence type="ECO:0000313" key="10">
    <source>
        <dbReference type="EMBL" id="EIE21504.1"/>
    </source>
</evidence>
<comment type="caution">
    <text evidence="10">The sequence shown here is derived from an EMBL/GenBank/DDBJ whole genome shotgun (WGS) entry which is preliminary data.</text>
</comment>
<evidence type="ECO:0000313" key="11">
    <source>
        <dbReference type="Proteomes" id="UP000007264"/>
    </source>
</evidence>
<dbReference type="SUPFAM" id="SSF53067">
    <property type="entry name" value="Actin-like ATPase domain"/>
    <property type="match status" value="2"/>
</dbReference>
<dbReference type="Gene3D" id="3.30.30.30">
    <property type="match status" value="1"/>
</dbReference>
<keyword evidence="11" id="KW-1185">Reference proteome</keyword>
<dbReference type="KEGG" id="csl:COCSUDRAFT_54009"/>
<dbReference type="STRING" id="574566.I0YSY5"/>
<dbReference type="GeneID" id="17039488"/>
<evidence type="ECO:0000256" key="8">
    <source>
        <dbReference type="SAM" id="MobiDB-lite"/>
    </source>
</evidence>
<dbReference type="FunFam" id="1.20.1270.10:FF:000002">
    <property type="entry name" value="Heat shock 70 kDa protein 4"/>
    <property type="match status" value="1"/>
</dbReference>